<comment type="similarity">
    <text evidence="1">Belongs to the bacterial solute-binding protein 3 family.</text>
</comment>
<sequence length="269" mass="30947">MLSITNHYLKYFLNLLITYISIGILHSNALISDEIKLGTVHDFPPYSFKKEGQTLSGIDIEVVSEVFKQLNMAYSIQSFPVQRAQYLVQKEKLDGMLTTTPYITDKLSNTVWRSHSLYRATVSIFIHQKNKPALNQRLSYPKFCFSTGFLSSTSPKAVGLTQSDFIDVRLVQRLPQLVNLLTQQQVDCVIAEDISFIYQAKLMGKADQIFLLQELVDRESFIVLHQRMTKKNPQLGHNINQVIANLQRNDFIDNTIIKYLDLPLQSWKQ</sequence>
<evidence type="ECO:0000313" key="5">
    <source>
        <dbReference type="EMBL" id="RDH43700.1"/>
    </source>
</evidence>
<keyword evidence="3" id="KW-0472">Membrane</keyword>
<proteinExistence type="inferred from homology"/>
<name>A0A4P9VNK8_9GAMM</name>
<dbReference type="PANTHER" id="PTHR35936">
    <property type="entry name" value="MEMBRANE-BOUND LYTIC MUREIN TRANSGLYCOSYLASE F"/>
    <property type="match status" value="1"/>
</dbReference>
<gene>
    <name evidence="5" type="ORF">B9G39_09755</name>
</gene>
<evidence type="ECO:0000256" key="1">
    <source>
        <dbReference type="ARBA" id="ARBA00010333"/>
    </source>
</evidence>
<evidence type="ECO:0000256" key="2">
    <source>
        <dbReference type="ARBA" id="ARBA00022729"/>
    </source>
</evidence>
<organism evidence="5 6">
    <name type="scientific">Zooshikella ganghwensis</name>
    <dbReference type="NCBI Taxonomy" id="202772"/>
    <lineage>
        <taxon>Bacteria</taxon>
        <taxon>Pseudomonadati</taxon>
        <taxon>Pseudomonadota</taxon>
        <taxon>Gammaproteobacteria</taxon>
        <taxon>Oceanospirillales</taxon>
        <taxon>Zooshikellaceae</taxon>
        <taxon>Zooshikella</taxon>
    </lineage>
</organism>
<dbReference type="Gene3D" id="3.40.190.10">
    <property type="entry name" value="Periplasmic binding protein-like II"/>
    <property type="match status" value="2"/>
</dbReference>
<dbReference type="SUPFAM" id="SSF53850">
    <property type="entry name" value="Periplasmic binding protein-like II"/>
    <property type="match status" value="1"/>
</dbReference>
<feature type="domain" description="Solute-binding protein family 3/N-terminal" evidence="4">
    <location>
        <begin position="35"/>
        <end position="260"/>
    </location>
</feature>
<dbReference type="AlphaFoldDB" id="A0A4P9VNK8"/>
<comment type="caution">
    <text evidence="5">The sequence shown here is derived from an EMBL/GenBank/DDBJ whole genome shotgun (WGS) entry which is preliminary data.</text>
</comment>
<dbReference type="Proteomes" id="UP000257039">
    <property type="component" value="Unassembled WGS sequence"/>
</dbReference>
<keyword evidence="2" id="KW-0732">Signal</keyword>
<evidence type="ECO:0000259" key="4">
    <source>
        <dbReference type="Pfam" id="PF00497"/>
    </source>
</evidence>
<keyword evidence="6" id="KW-1185">Reference proteome</keyword>
<evidence type="ECO:0000313" key="6">
    <source>
        <dbReference type="Proteomes" id="UP000257039"/>
    </source>
</evidence>
<protein>
    <recommendedName>
        <fullName evidence="4">Solute-binding protein family 3/N-terminal domain-containing protein</fullName>
    </recommendedName>
</protein>
<dbReference type="RefSeq" id="WP_094786969.1">
    <property type="nucleotide sequence ID" value="NZ_NDXW01000001.1"/>
</dbReference>
<dbReference type="Pfam" id="PF00497">
    <property type="entry name" value="SBP_bac_3"/>
    <property type="match status" value="1"/>
</dbReference>
<feature type="transmembrane region" description="Helical" evidence="3">
    <location>
        <begin position="12"/>
        <end position="31"/>
    </location>
</feature>
<dbReference type="InterPro" id="IPR001638">
    <property type="entry name" value="Solute-binding_3/MltF_N"/>
</dbReference>
<accession>A0A4P9VNK8</accession>
<reference evidence="5 6" key="1">
    <citation type="submission" date="2017-04" db="EMBL/GenBank/DDBJ databases">
        <title>Draft genome sequence of Zooshikella ganghwensis VG4 isolated from Red Sea sediments.</title>
        <authorList>
            <person name="Rehman Z."/>
            <person name="Alam I."/>
            <person name="Kamau A."/>
            <person name="Bajic V."/>
            <person name="Leiknes T."/>
        </authorList>
    </citation>
    <scope>NUCLEOTIDE SEQUENCE [LARGE SCALE GENOMIC DNA]</scope>
    <source>
        <strain evidence="5 6">VG4</strain>
    </source>
</reference>
<keyword evidence="3" id="KW-0812">Transmembrane</keyword>
<evidence type="ECO:0000256" key="3">
    <source>
        <dbReference type="SAM" id="Phobius"/>
    </source>
</evidence>
<dbReference type="PANTHER" id="PTHR35936:SF35">
    <property type="entry name" value="L-CYSTINE-BINDING PROTEIN TCYJ"/>
    <property type="match status" value="1"/>
</dbReference>
<keyword evidence="3" id="KW-1133">Transmembrane helix</keyword>
<dbReference type="EMBL" id="NDXW01000001">
    <property type="protein sequence ID" value="RDH43700.1"/>
    <property type="molecule type" value="Genomic_DNA"/>
</dbReference>